<dbReference type="PANTHER" id="PTHR10684:SF4">
    <property type="entry name" value="TAIMAN, ISOFORM G"/>
    <property type="match status" value="1"/>
</dbReference>
<dbReference type="AlphaFoldDB" id="A0AAV4CZI4"/>
<dbReference type="GO" id="GO:0016922">
    <property type="term" value="F:nuclear receptor binding"/>
    <property type="evidence" value="ECO:0007669"/>
    <property type="project" value="TreeGrafter"/>
</dbReference>
<feature type="compositionally biased region" description="Gly residues" evidence="1">
    <location>
        <begin position="46"/>
        <end position="60"/>
    </location>
</feature>
<dbReference type="Pfam" id="PF00989">
    <property type="entry name" value="PAS"/>
    <property type="match status" value="1"/>
</dbReference>
<feature type="compositionally biased region" description="Low complexity" evidence="1">
    <location>
        <begin position="1"/>
        <end position="45"/>
    </location>
</feature>
<dbReference type="SUPFAM" id="SSF55785">
    <property type="entry name" value="PYP-like sensor domain (PAS domain)"/>
    <property type="match status" value="2"/>
</dbReference>
<dbReference type="EMBL" id="BLXT01007237">
    <property type="protein sequence ID" value="GFO37357.1"/>
    <property type="molecule type" value="Genomic_DNA"/>
</dbReference>
<name>A0AAV4CZI4_9GAST</name>
<dbReference type="Proteomes" id="UP000735302">
    <property type="component" value="Unassembled WGS sequence"/>
</dbReference>
<evidence type="ECO:0000313" key="3">
    <source>
        <dbReference type="EMBL" id="GFO37357.1"/>
    </source>
</evidence>
<dbReference type="GO" id="GO:0005634">
    <property type="term" value="C:nucleus"/>
    <property type="evidence" value="ECO:0007669"/>
    <property type="project" value="InterPro"/>
</dbReference>
<organism evidence="3 4">
    <name type="scientific">Plakobranchus ocellatus</name>
    <dbReference type="NCBI Taxonomy" id="259542"/>
    <lineage>
        <taxon>Eukaryota</taxon>
        <taxon>Metazoa</taxon>
        <taxon>Spiralia</taxon>
        <taxon>Lophotrochozoa</taxon>
        <taxon>Mollusca</taxon>
        <taxon>Gastropoda</taxon>
        <taxon>Heterobranchia</taxon>
        <taxon>Euthyneura</taxon>
        <taxon>Panpulmonata</taxon>
        <taxon>Sacoglossa</taxon>
        <taxon>Placobranchoidea</taxon>
        <taxon>Plakobranchidae</taxon>
        <taxon>Plakobranchus</taxon>
    </lineage>
</organism>
<dbReference type="InterPro" id="IPR035965">
    <property type="entry name" value="PAS-like_dom_sf"/>
</dbReference>
<dbReference type="GO" id="GO:0003713">
    <property type="term" value="F:transcription coactivator activity"/>
    <property type="evidence" value="ECO:0007669"/>
    <property type="project" value="InterPro"/>
</dbReference>
<evidence type="ECO:0000259" key="2">
    <source>
        <dbReference type="PROSITE" id="PS50112"/>
    </source>
</evidence>
<dbReference type="PANTHER" id="PTHR10684">
    <property type="entry name" value="NUCLEAR RECEPTOR COACTIVATOR"/>
    <property type="match status" value="1"/>
</dbReference>
<dbReference type="InterPro" id="IPR017426">
    <property type="entry name" value="Nuclear_rcpt_coactivator"/>
</dbReference>
<feature type="compositionally biased region" description="Polar residues" evidence="1">
    <location>
        <begin position="1014"/>
        <end position="1029"/>
    </location>
</feature>
<feature type="region of interest" description="Disordered" evidence="1">
    <location>
        <begin position="1"/>
        <end position="86"/>
    </location>
</feature>
<feature type="compositionally biased region" description="Gly residues" evidence="1">
    <location>
        <begin position="68"/>
        <end position="77"/>
    </location>
</feature>
<evidence type="ECO:0000313" key="4">
    <source>
        <dbReference type="Proteomes" id="UP000735302"/>
    </source>
</evidence>
<dbReference type="SMART" id="SM00091">
    <property type="entry name" value="PAS"/>
    <property type="match status" value="1"/>
</dbReference>
<dbReference type="InterPro" id="IPR013767">
    <property type="entry name" value="PAS_fold"/>
</dbReference>
<dbReference type="PROSITE" id="PS50112">
    <property type="entry name" value="PAS"/>
    <property type="match status" value="1"/>
</dbReference>
<dbReference type="InterPro" id="IPR000014">
    <property type="entry name" value="PAS"/>
</dbReference>
<feature type="region of interest" description="Disordered" evidence="1">
    <location>
        <begin position="133"/>
        <end position="152"/>
    </location>
</feature>
<keyword evidence="3" id="KW-0675">Receptor</keyword>
<keyword evidence="4" id="KW-1185">Reference proteome</keyword>
<dbReference type="GO" id="GO:0045944">
    <property type="term" value="P:positive regulation of transcription by RNA polymerase II"/>
    <property type="evidence" value="ECO:0007669"/>
    <property type="project" value="TreeGrafter"/>
</dbReference>
<protein>
    <submittedName>
        <fullName evidence="3">Nuclear receptor coactivator 1</fullName>
    </submittedName>
</protein>
<sequence>MLSFDSNSSSSSSSSSSNNNSSSGSSSSSSSSSSSCSSSSTSCISGGSGAGAGGGGVGGSRRGRDKGGSGGGGGGVSAGPSSTVSLRRRQSNIPNYSCTTNANSYASGSASDLDGVKAQGTAAIARTTAATVLTSTTSTTSTTTTTTTNNNNNSSSWSYNAIFNKNRTGVTGDQTRAVEPKLRISADPILSGSCNEFNSLSFSRRQVTRSKTLCFSSSGHVANEEAPLSVTRKQEAFGVCSADRVGSFVPFRFFKSLSQSSPAAVHEDFDVIEELSPSPPLLLSPLAVERLSGVEPSRKSPGLEGDTTPWGVSGRTGHWLSVADMNTPPSTLGSTTTTTTTVASIASSSVTATSSNNPVTNSGSSNSNNLLSGSVTSVNSSSSSTIGEETSPAVTPTGEILPNDNTTFGTSNANVTAGITTNTTTDNVSNTSIGYGCGNSNNNNSTDNSNNCFSNSASAFSSGSGIGGFNAAAASGSDNYTGSDGNNSICSNINFKQDSCGTGFQQIKTEPNLSSCSATTSTSQPYKAIQQSQVSSSRPNFVPNQVLAPFLLKLLKCFLFVVNSHGKIEFISENVTDFLKYTQEELLGKSIYNIIHHGDHQEFSKRFLPMSLTSGLAWPSQPQTSTDCTFHCRMLYKHPSEEAEDVELKQTYVSHYENMQVTALPQPCLAQNLTDPQLHSQENQTCLVCIAHCLPVAEKNNMMIGGMDKFSTRQDLTGKIIGGETGSVHGLVDLEGSYMTDFCHANDIQHLRKHSEEVLKNGHNTSSIYRFKLADNRYVFVQTKSKLFNNNLTGEPEYIISTHSIVRECDSEVQLKGSASTSLMKSVIGPHLGRVTPSSLSHNFPSGLSSMLSSMQASPLGLGSGTINRVTSGSVTGHAMSGSDLDTRSLLSDDYRFNGLSNNMADIKPSIQDLAGVGGNGWGMSPTVKSPASVSSPSPLQYSLQSGSGSGGMKHPPMLNTLQRSNSASCEKTARFTPSPGNGPRSAGFSQRIMSGGYPGTQRSPLGGMGTGSIGTNNPGNLSQSRNQSGQFSMGFQRKNSVSPLLSPQGEMIRDVNKSRQWTMYDKKSYF</sequence>
<feature type="region of interest" description="Disordered" evidence="1">
    <location>
        <begin position="1010"/>
        <end position="1029"/>
    </location>
</feature>
<feature type="compositionally biased region" description="Low complexity" evidence="1">
    <location>
        <begin position="348"/>
        <end position="385"/>
    </location>
</feature>
<gene>
    <name evidence="3" type="ORF">PoB_006386200</name>
</gene>
<feature type="region of interest" description="Disordered" evidence="1">
    <location>
        <begin position="348"/>
        <end position="409"/>
    </location>
</feature>
<feature type="compositionally biased region" description="Polar residues" evidence="1">
    <location>
        <begin position="960"/>
        <end position="970"/>
    </location>
</feature>
<feature type="region of interest" description="Disordered" evidence="1">
    <location>
        <begin position="928"/>
        <end position="1002"/>
    </location>
</feature>
<dbReference type="CDD" id="cd00130">
    <property type="entry name" value="PAS"/>
    <property type="match status" value="1"/>
</dbReference>
<feature type="region of interest" description="Disordered" evidence="1">
    <location>
        <begin position="293"/>
        <end position="312"/>
    </location>
</feature>
<reference evidence="3 4" key="1">
    <citation type="journal article" date="2021" name="Elife">
        <title>Chloroplast acquisition without the gene transfer in kleptoplastic sea slugs, Plakobranchus ocellatus.</title>
        <authorList>
            <person name="Maeda T."/>
            <person name="Takahashi S."/>
            <person name="Yoshida T."/>
            <person name="Shimamura S."/>
            <person name="Takaki Y."/>
            <person name="Nagai Y."/>
            <person name="Toyoda A."/>
            <person name="Suzuki Y."/>
            <person name="Arimoto A."/>
            <person name="Ishii H."/>
            <person name="Satoh N."/>
            <person name="Nishiyama T."/>
            <person name="Hasebe M."/>
            <person name="Maruyama T."/>
            <person name="Minagawa J."/>
            <person name="Obokata J."/>
            <person name="Shigenobu S."/>
        </authorList>
    </citation>
    <scope>NUCLEOTIDE SEQUENCE [LARGE SCALE GENOMIC DNA]</scope>
</reference>
<dbReference type="GO" id="GO:0032870">
    <property type="term" value="P:cellular response to hormone stimulus"/>
    <property type="evidence" value="ECO:0007669"/>
    <property type="project" value="TreeGrafter"/>
</dbReference>
<dbReference type="Gene3D" id="3.30.450.20">
    <property type="entry name" value="PAS domain"/>
    <property type="match status" value="2"/>
</dbReference>
<accession>A0AAV4CZI4</accession>
<dbReference type="Pfam" id="PF14598">
    <property type="entry name" value="PAS_11"/>
    <property type="match status" value="1"/>
</dbReference>
<comment type="caution">
    <text evidence="3">The sequence shown here is derived from an EMBL/GenBank/DDBJ whole genome shotgun (WGS) entry which is preliminary data.</text>
</comment>
<evidence type="ECO:0000256" key="1">
    <source>
        <dbReference type="SAM" id="MobiDB-lite"/>
    </source>
</evidence>
<feature type="compositionally biased region" description="Low complexity" evidence="1">
    <location>
        <begin position="928"/>
        <end position="947"/>
    </location>
</feature>
<proteinExistence type="predicted"/>
<feature type="domain" description="PAS" evidence="2">
    <location>
        <begin position="559"/>
        <end position="615"/>
    </location>
</feature>